<dbReference type="InterPro" id="IPR029044">
    <property type="entry name" value="Nucleotide-diphossugar_trans"/>
</dbReference>
<dbReference type="Proteomes" id="UP000177199">
    <property type="component" value="Unassembled WGS sequence"/>
</dbReference>
<evidence type="ECO:0000259" key="1">
    <source>
        <dbReference type="Pfam" id="PF00535"/>
    </source>
</evidence>
<evidence type="ECO:0000313" key="2">
    <source>
        <dbReference type="EMBL" id="OGK31291.1"/>
    </source>
</evidence>
<feature type="domain" description="Glycosyltransferase 2-like" evidence="1">
    <location>
        <begin position="3"/>
        <end position="131"/>
    </location>
</feature>
<dbReference type="CDD" id="cd02511">
    <property type="entry name" value="Beta4Glucosyltransferase"/>
    <property type="match status" value="1"/>
</dbReference>
<name>A0A1F7HJ95_9BACT</name>
<dbReference type="EMBL" id="MFZV01000012">
    <property type="protein sequence ID" value="OGK31291.1"/>
    <property type="molecule type" value="Genomic_DNA"/>
</dbReference>
<comment type="caution">
    <text evidence="2">The sequence shown here is derived from an EMBL/GenBank/DDBJ whole genome shotgun (WGS) entry which is preliminary data.</text>
</comment>
<dbReference type="AlphaFoldDB" id="A0A1F7HJ95"/>
<organism evidence="2 3">
    <name type="scientific">Candidatus Roizmanbacteria bacterium RIFCSPHIGHO2_12_FULL_33_9</name>
    <dbReference type="NCBI Taxonomy" id="1802045"/>
    <lineage>
        <taxon>Bacteria</taxon>
        <taxon>Candidatus Roizmaniibacteriota</taxon>
    </lineage>
</organism>
<sequence length="248" mass="29257">MISAVILTKNEEKNIEDCIKSVKWCDEIILIDDNSTDKTREIAEELGAKVFRRDLNGDFFSQRNFGLEKAKNEWVFFVDADERVTPSLCEEIIGLTNNPINQCSGFYIKRRDFTWGKELKHGETGNIWLLRLARKLQGKWEGKIHEEWKIKGKVGKLENSLYHYPHQTVNEFLTEINFYTNLRAKELFEKKVRSGFLEIIIYTKGKFILNYFLKLGFLDGIRGLIYALMMSFHSFLVRGKLWQLWQKK</sequence>
<dbReference type="PANTHER" id="PTHR43630:SF2">
    <property type="entry name" value="GLYCOSYLTRANSFERASE"/>
    <property type="match status" value="1"/>
</dbReference>
<proteinExistence type="predicted"/>
<gene>
    <name evidence="2" type="ORF">A3F29_02395</name>
</gene>
<dbReference type="Gene3D" id="3.90.550.10">
    <property type="entry name" value="Spore Coat Polysaccharide Biosynthesis Protein SpsA, Chain A"/>
    <property type="match status" value="1"/>
</dbReference>
<dbReference type="InterPro" id="IPR001173">
    <property type="entry name" value="Glyco_trans_2-like"/>
</dbReference>
<dbReference type="SUPFAM" id="SSF53448">
    <property type="entry name" value="Nucleotide-diphospho-sugar transferases"/>
    <property type="match status" value="1"/>
</dbReference>
<protein>
    <recommendedName>
        <fullName evidence="1">Glycosyltransferase 2-like domain-containing protein</fullName>
    </recommendedName>
</protein>
<dbReference type="Pfam" id="PF00535">
    <property type="entry name" value="Glycos_transf_2"/>
    <property type="match status" value="1"/>
</dbReference>
<dbReference type="PANTHER" id="PTHR43630">
    <property type="entry name" value="POLY-BETA-1,6-N-ACETYL-D-GLUCOSAMINE SYNTHASE"/>
    <property type="match status" value="1"/>
</dbReference>
<reference evidence="2 3" key="1">
    <citation type="journal article" date="2016" name="Nat. Commun.">
        <title>Thousands of microbial genomes shed light on interconnected biogeochemical processes in an aquifer system.</title>
        <authorList>
            <person name="Anantharaman K."/>
            <person name="Brown C.T."/>
            <person name="Hug L.A."/>
            <person name="Sharon I."/>
            <person name="Castelle C.J."/>
            <person name="Probst A.J."/>
            <person name="Thomas B.C."/>
            <person name="Singh A."/>
            <person name="Wilkins M.J."/>
            <person name="Karaoz U."/>
            <person name="Brodie E.L."/>
            <person name="Williams K.H."/>
            <person name="Hubbard S.S."/>
            <person name="Banfield J.F."/>
        </authorList>
    </citation>
    <scope>NUCLEOTIDE SEQUENCE [LARGE SCALE GENOMIC DNA]</scope>
</reference>
<accession>A0A1F7HJ95</accession>
<evidence type="ECO:0000313" key="3">
    <source>
        <dbReference type="Proteomes" id="UP000177199"/>
    </source>
</evidence>